<proteinExistence type="predicted"/>
<dbReference type="EMBL" id="KN817546">
    <property type="protein sequence ID" value="KJA22976.1"/>
    <property type="molecule type" value="Genomic_DNA"/>
</dbReference>
<keyword evidence="3" id="KW-1185">Reference proteome</keyword>
<organism evidence="2 3">
    <name type="scientific">Hypholoma sublateritium (strain FD-334 SS-4)</name>
    <dbReference type="NCBI Taxonomy" id="945553"/>
    <lineage>
        <taxon>Eukaryota</taxon>
        <taxon>Fungi</taxon>
        <taxon>Dikarya</taxon>
        <taxon>Basidiomycota</taxon>
        <taxon>Agaricomycotina</taxon>
        <taxon>Agaricomycetes</taxon>
        <taxon>Agaricomycetidae</taxon>
        <taxon>Agaricales</taxon>
        <taxon>Agaricineae</taxon>
        <taxon>Strophariaceae</taxon>
        <taxon>Hypholoma</taxon>
    </lineage>
</organism>
<feature type="compositionally biased region" description="Basic residues" evidence="1">
    <location>
        <begin position="1"/>
        <end position="10"/>
    </location>
</feature>
<feature type="region of interest" description="Disordered" evidence="1">
    <location>
        <begin position="1"/>
        <end position="24"/>
    </location>
</feature>
<protein>
    <submittedName>
        <fullName evidence="2">Uncharacterized protein</fullName>
    </submittedName>
</protein>
<reference evidence="3" key="1">
    <citation type="submission" date="2014-04" db="EMBL/GenBank/DDBJ databases">
        <title>Evolutionary Origins and Diversification of the Mycorrhizal Mutualists.</title>
        <authorList>
            <consortium name="DOE Joint Genome Institute"/>
            <consortium name="Mycorrhizal Genomics Consortium"/>
            <person name="Kohler A."/>
            <person name="Kuo A."/>
            <person name="Nagy L.G."/>
            <person name="Floudas D."/>
            <person name="Copeland A."/>
            <person name="Barry K.W."/>
            <person name="Cichocki N."/>
            <person name="Veneault-Fourrey C."/>
            <person name="LaButti K."/>
            <person name="Lindquist E.A."/>
            <person name="Lipzen A."/>
            <person name="Lundell T."/>
            <person name="Morin E."/>
            <person name="Murat C."/>
            <person name="Riley R."/>
            <person name="Ohm R."/>
            <person name="Sun H."/>
            <person name="Tunlid A."/>
            <person name="Henrissat B."/>
            <person name="Grigoriev I.V."/>
            <person name="Hibbett D.S."/>
            <person name="Martin F."/>
        </authorList>
    </citation>
    <scope>NUCLEOTIDE SEQUENCE [LARGE SCALE GENOMIC DNA]</scope>
    <source>
        <strain evidence="3">FD-334 SS-4</strain>
    </source>
</reference>
<name>A0A0D2P2M3_HYPSF</name>
<evidence type="ECO:0000256" key="1">
    <source>
        <dbReference type="SAM" id="MobiDB-lite"/>
    </source>
</evidence>
<evidence type="ECO:0000313" key="3">
    <source>
        <dbReference type="Proteomes" id="UP000054270"/>
    </source>
</evidence>
<gene>
    <name evidence="2" type="ORF">HYPSUDRAFT_201781</name>
</gene>
<dbReference type="AlphaFoldDB" id="A0A0D2P2M3"/>
<evidence type="ECO:0000313" key="2">
    <source>
        <dbReference type="EMBL" id="KJA22976.1"/>
    </source>
</evidence>
<dbReference type="Proteomes" id="UP000054270">
    <property type="component" value="Unassembled WGS sequence"/>
</dbReference>
<sequence length="199" mass="20723">MTTAHARAHIGPRPATPASMPTLARPGVRERPVFEVQQPCIVRARGTELGHGCISCLGFRPGINHAHLHGGVLNRYDHFPPYVPDANRFVDELAFDAGMGMGNRSADPSAGGTGFKGHYSQTADGLISGARSNTGRRFGSEPAATSLFTSVGLALSMPLSSLACTAPSFSDSSPGFGAGPDAADAGDTRARCAATRRIY</sequence>
<accession>A0A0D2P2M3</accession>